<dbReference type="GO" id="GO:0006813">
    <property type="term" value="P:potassium ion transport"/>
    <property type="evidence" value="ECO:0007669"/>
    <property type="project" value="InterPro"/>
</dbReference>
<evidence type="ECO:0000259" key="2">
    <source>
        <dbReference type="PROSITE" id="PS51202"/>
    </source>
</evidence>
<keyword evidence="1" id="KW-0472">Membrane</keyword>
<dbReference type="InterPro" id="IPR006037">
    <property type="entry name" value="RCK_C"/>
</dbReference>
<comment type="caution">
    <text evidence="3">The sequence shown here is derived from an EMBL/GenBank/DDBJ whole genome shotgun (WGS) entry which is preliminary data.</text>
</comment>
<keyword evidence="1" id="KW-0812">Transmembrane</keyword>
<feature type="domain" description="RCK C-terminal" evidence="2">
    <location>
        <begin position="138"/>
        <end position="222"/>
    </location>
</feature>
<feature type="transmembrane region" description="Helical" evidence="1">
    <location>
        <begin position="6"/>
        <end position="26"/>
    </location>
</feature>
<dbReference type="SUPFAM" id="SSF116726">
    <property type="entry name" value="TrkA C-terminal domain-like"/>
    <property type="match status" value="1"/>
</dbReference>
<dbReference type="Pfam" id="PF02080">
    <property type="entry name" value="TrkA_C"/>
    <property type="match status" value="1"/>
</dbReference>
<dbReference type="AlphaFoldDB" id="A0A3D8GRG8"/>
<feature type="transmembrane region" description="Helical" evidence="1">
    <location>
        <begin position="93"/>
        <end position="114"/>
    </location>
</feature>
<dbReference type="GO" id="GO:0008324">
    <property type="term" value="F:monoatomic cation transmembrane transporter activity"/>
    <property type="evidence" value="ECO:0007669"/>
    <property type="project" value="InterPro"/>
</dbReference>
<reference evidence="3 4" key="1">
    <citation type="submission" date="2018-07" db="EMBL/GenBank/DDBJ databases">
        <title>Bacillus sp. YLB-04 draft genome sequence.</title>
        <authorList>
            <person name="Yu L."/>
            <person name="Tang X."/>
        </authorList>
    </citation>
    <scope>NUCLEOTIDE SEQUENCE [LARGE SCALE GENOMIC DNA]</scope>
    <source>
        <strain evidence="3 4">YLB-04</strain>
    </source>
</reference>
<keyword evidence="4" id="KW-1185">Reference proteome</keyword>
<dbReference type="EMBL" id="QNQT01000004">
    <property type="protein sequence ID" value="RDU36809.1"/>
    <property type="molecule type" value="Genomic_DNA"/>
</dbReference>
<sequence>MGYLFILIYIGIILLVVEVCTTLFVLTGLESPIARFQVISMLTSTGFTTGESELIISHPIRRRLGSFLILFGAFSLAVIISAISGILQKNFHITELGIIAGILVLLLATLKLPLLKKKLSAKLEEELEHNFKLEDLPIKDVLLHNDDDYFVDIHIHEESDMIGHTLNDKIKSEEDINILFIRRGDVAIRHERHREKIQAGDQLILYGDKSLLKEKFASEINAHNEKLEEHSEAKSHMK</sequence>
<proteinExistence type="predicted"/>
<evidence type="ECO:0000256" key="1">
    <source>
        <dbReference type="SAM" id="Phobius"/>
    </source>
</evidence>
<feature type="transmembrane region" description="Helical" evidence="1">
    <location>
        <begin position="67"/>
        <end position="87"/>
    </location>
</feature>
<keyword evidence="1" id="KW-1133">Transmembrane helix</keyword>
<evidence type="ECO:0000313" key="4">
    <source>
        <dbReference type="Proteomes" id="UP000257144"/>
    </source>
</evidence>
<accession>A0A3D8GRG8</accession>
<protein>
    <recommendedName>
        <fullName evidence="2">RCK C-terminal domain-containing protein</fullName>
    </recommendedName>
</protein>
<organism evidence="3 4">
    <name type="scientific">Neobacillus piezotolerans</name>
    <dbReference type="NCBI Taxonomy" id="2259171"/>
    <lineage>
        <taxon>Bacteria</taxon>
        <taxon>Bacillati</taxon>
        <taxon>Bacillota</taxon>
        <taxon>Bacilli</taxon>
        <taxon>Bacillales</taxon>
        <taxon>Bacillaceae</taxon>
        <taxon>Neobacillus</taxon>
    </lineage>
</organism>
<dbReference type="OrthoDB" id="369355at2"/>
<dbReference type="RefSeq" id="WP_115452282.1">
    <property type="nucleotide sequence ID" value="NZ_QNQT01000004.1"/>
</dbReference>
<evidence type="ECO:0000313" key="3">
    <source>
        <dbReference type="EMBL" id="RDU36809.1"/>
    </source>
</evidence>
<name>A0A3D8GRG8_9BACI</name>
<dbReference type="Proteomes" id="UP000257144">
    <property type="component" value="Unassembled WGS sequence"/>
</dbReference>
<dbReference type="PROSITE" id="PS51202">
    <property type="entry name" value="RCK_C"/>
    <property type="match status" value="1"/>
</dbReference>
<dbReference type="Gene3D" id="3.30.70.1450">
    <property type="entry name" value="Regulator of K+ conductance, C-terminal domain"/>
    <property type="match status" value="1"/>
</dbReference>
<dbReference type="InterPro" id="IPR036721">
    <property type="entry name" value="RCK_C_sf"/>
</dbReference>
<gene>
    <name evidence="3" type="ORF">DRW41_12230</name>
</gene>